<dbReference type="GO" id="GO:0003677">
    <property type="term" value="F:DNA binding"/>
    <property type="evidence" value="ECO:0007669"/>
    <property type="project" value="InterPro"/>
</dbReference>
<dbReference type="EMBL" id="MU004313">
    <property type="protein sequence ID" value="KAF2658702.1"/>
    <property type="molecule type" value="Genomic_DNA"/>
</dbReference>
<proteinExistence type="predicted"/>
<dbReference type="InterPro" id="IPR036864">
    <property type="entry name" value="Zn2-C6_fun-type_DNA-bd_sf"/>
</dbReference>
<evidence type="ECO:0000256" key="4">
    <source>
        <dbReference type="SAM" id="Phobius"/>
    </source>
</evidence>
<keyword evidence="4" id="KW-1133">Transmembrane helix</keyword>
<dbReference type="PROSITE" id="PS50048">
    <property type="entry name" value="ZN2_CY6_FUNGAL_2"/>
    <property type="match status" value="1"/>
</dbReference>
<keyword evidence="4" id="KW-0472">Membrane</keyword>
<dbReference type="InterPro" id="IPR007219">
    <property type="entry name" value="XnlR_reg_dom"/>
</dbReference>
<dbReference type="CDD" id="cd12148">
    <property type="entry name" value="fungal_TF_MHR"/>
    <property type="match status" value="1"/>
</dbReference>
<dbReference type="PANTHER" id="PTHR46910">
    <property type="entry name" value="TRANSCRIPTION FACTOR PDR1"/>
    <property type="match status" value="1"/>
</dbReference>
<evidence type="ECO:0000256" key="2">
    <source>
        <dbReference type="ARBA" id="ARBA00023242"/>
    </source>
</evidence>
<dbReference type="GO" id="GO:0000981">
    <property type="term" value="F:DNA-binding transcription factor activity, RNA polymerase II-specific"/>
    <property type="evidence" value="ECO:0007669"/>
    <property type="project" value="InterPro"/>
</dbReference>
<keyword evidence="4" id="KW-0812">Transmembrane</keyword>
<dbReference type="Gene3D" id="4.10.240.10">
    <property type="entry name" value="Zn(2)-C6 fungal-type DNA-binding domain"/>
    <property type="match status" value="1"/>
</dbReference>
<evidence type="ECO:0000259" key="5">
    <source>
        <dbReference type="PROSITE" id="PS50048"/>
    </source>
</evidence>
<dbReference type="CDD" id="cd00067">
    <property type="entry name" value="GAL4"/>
    <property type="match status" value="1"/>
</dbReference>
<feature type="domain" description="Zn(2)-C6 fungal-type" evidence="5">
    <location>
        <begin position="34"/>
        <end position="63"/>
    </location>
</feature>
<dbReference type="InterPro" id="IPR050987">
    <property type="entry name" value="AtrR-like"/>
</dbReference>
<feature type="compositionally biased region" description="Polar residues" evidence="3">
    <location>
        <begin position="1"/>
        <end position="20"/>
    </location>
</feature>
<dbReference type="OrthoDB" id="39175at2759"/>
<dbReference type="SUPFAM" id="SSF57701">
    <property type="entry name" value="Zn2/Cys6 DNA-binding domain"/>
    <property type="match status" value="1"/>
</dbReference>
<dbReference type="Pfam" id="PF04082">
    <property type="entry name" value="Fungal_trans"/>
    <property type="match status" value="1"/>
</dbReference>
<dbReference type="GO" id="GO:0008270">
    <property type="term" value="F:zinc ion binding"/>
    <property type="evidence" value="ECO:0007669"/>
    <property type="project" value="InterPro"/>
</dbReference>
<evidence type="ECO:0000313" key="7">
    <source>
        <dbReference type="Proteomes" id="UP000799324"/>
    </source>
</evidence>
<dbReference type="PROSITE" id="PS00463">
    <property type="entry name" value="ZN2_CY6_FUNGAL_1"/>
    <property type="match status" value="1"/>
</dbReference>
<protein>
    <recommendedName>
        <fullName evidence="5">Zn(2)-C6 fungal-type domain-containing protein</fullName>
    </recommendedName>
</protein>
<reference evidence="6" key="1">
    <citation type="journal article" date="2020" name="Stud. Mycol.">
        <title>101 Dothideomycetes genomes: a test case for predicting lifestyles and emergence of pathogens.</title>
        <authorList>
            <person name="Haridas S."/>
            <person name="Albert R."/>
            <person name="Binder M."/>
            <person name="Bloem J."/>
            <person name="Labutti K."/>
            <person name="Salamov A."/>
            <person name="Andreopoulos B."/>
            <person name="Baker S."/>
            <person name="Barry K."/>
            <person name="Bills G."/>
            <person name="Bluhm B."/>
            <person name="Cannon C."/>
            <person name="Castanera R."/>
            <person name="Culley D."/>
            <person name="Daum C."/>
            <person name="Ezra D."/>
            <person name="Gonzalez J."/>
            <person name="Henrissat B."/>
            <person name="Kuo A."/>
            <person name="Liang C."/>
            <person name="Lipzen A."/>
            <person name="Lutzoni F."/>
            <person name="Magnuson J."/>
            <person name="Mondo S."/>
            <person name="Nolan M."/>
            <person name="Ohm R."/>
            <person name="Pangilinan J."/>
            <person name="Park H.-J."/>
            <person name="Ramirez L."/>
            <person name="Alfaro M."/>
            <person name="Sun H."/>
            <person name="Tritt A."/>
            <person name="Yoshinaga Y."/>
            <person name="Zwiers L.-H."/>
            <person name="Turgeon B."/>
            <person name="Goodwin S."/>
            <person name="Spatafora J."/>
            <person name="Crous P."/>
            <person name="Grigoriev I."/>
        </authorList>
    </citation>
    <scope>NUCLEOTIDE SEQUENCE</scope>
    <source>
        <strain evidence="6">CBS 122681</strain>
    </source>
</reference>
<dbReference type="SMART" id="SM00066">
    <property type="entry name" value="GAL4"/>
    <property type="match status" value="1"/>
</dbReference>
<dbReference type="Pfam" id="PF00172">
    <property type="entry name" value="Zn_clus"/>
    <property type="match status" value="1"/>
</dbReference>
<dbReference type="PANTHER" id="PTHR46910:SF25">
    <property type="entry name" value="ABC-TRANSPORTER-REGULATING TRANSCRIPTION FACTOR"/>
    <property type="match status" value="1"/>
</dbReference>
<dbReference type="Proteomes" id="UP000799324">
    <property type="component" value="Unassembled WGS sequence"/>
</dbReference>
<keyword evidence="1" id="KW-0479">Metal-binding</keyword>
<feature type="region of interest" description="Disordered" evidence="3">
    <location>
        <begin position="96"/>
        <end position="135"/>
    </location>
</feature>
<dbReference type="AlphaFoldDB" id="A0A6A6TG44"/>
<accession>A0A6A6TG44</accession>
<gene>
    <name evidence="6" type="ORF">K491DRAFT_253954</name>
</gene>
<evidence type="ECO:0000256" key="3">
    <source>
        <dbReference type="SAM" id="MobiDB-lite"/>
    </source>
</evidence>
<feature type="compositionally biased region" description="Polar residues" evidence="3">
    <location>
        <begin position="114"/>
        <end position="135"/>
    </location>
</feature>
<keyword evidence="7" id="KW-1185">Reference proteome</keyword>
<name>A0A6A6TG44_9PLEO</name>
<evidence type="ECO:0000313" key="6">
    <source>
        <dbReference type="EMBL" id="KAF2658702.1"/>
    </source>
</evidence>
<organism evidence="6 7">
    <name type="scientific">Lophiostoma macrostomum CBS 122681</name>
    <dbReference type="NCBI Taxonomy" id="1314788"/>
    <lineage>
        <taxon>Eukaryota</taxon>
        <taxon>Fungi</taxon>
        <taxon>Dikarya</taxon>
        <taxon>Ascomycota</taxon>
        <taxon>Pezizomycotina</taxon>
        <taxon>Dothideomycetes</taxon>
        <taxon>Pleosporomycetidae</taxon>
        <taxon>Pleosporales</taxon>
        <taxon>Lophiostomataceae</taxon>
        <taxon>Lophiostoma</taxon>
    </lineage>
</organism>
<keyword evidence="2" id="KW-0539">Nucleus</keyword>
<dbReference type="InterPro" id="IPR001138">
    <property type="entry name" value="Zn2Cys6_DnaBD"/>
</dbReference>
<feature type="transmembrane region" description="Helical" evidence="4">
    <location>
        <begin position="610"/>
        <end position="629"/>
    </location>
</feature>
<dbReference type="GO" id="GO:0006351">
    <property type="term" value="P:DNA-templated transcription"/>
    <property type="evidence" value="ECO:0007669"/>
    <property type="project" value="InterPro"/>
</dbReference>
<dbReference type="SMART" id="SM00906">
    <property type="entry name" value="Fungal_trans"/>
    <property type="match status" value="1"/>
</dbReference>
<feature type="region of interest" description="Disordered" evidence="3">
    <location>
        <begin position="1"/>
        <end position="23"/>
    </location>
</feature>
<evidence type="ECO:0000256" key="1">
    <source>
        <dbReference type="ARBA" id="ARBA00022723"/>
    </source>
</evidence>
<sequence>MQHNSQFASGAALNSGSLPASTVDGLKPVKSNIACDRCREKKVRCYGSKPCRTCVNSSVTCIYSRTTRRYRGSSKEKAQRLQERLWQAERLLKTAGLVDPHQTPSDPSQHRRSGSTSSVPLIGHSTTQSVSQDDTPVSLNVHLGQSQALIDAIPSVLPPNGEAASPSKQYTDPSELTAREKLIALNTSESTNLSNEHASVYAGSQKSMRHDEIHGPTSFLTVCEDPGVAWISSRLGRSDYDTCAVTLVSSIVKSLKLSNRISQQRTPEPPKDVALLYAKAYFEECIGGTFYIIDRQNFEARLQRQNATSPPDDDPSWYALRNVVYASGCRHVTFKSQLWTEAQKRAQCYFENALSVETDLLHGTPRIMSVQALLAMAFFVDGSGSSKLEKVLLTCAIQVAQLCDLHLQPTVSQTSFVESQRRSWIFWTIYIFEKHLTLRSGRPSIIDDDDISCELPSWAPDSNPNIVEYFKCCVEQAQVSSVIAKSFLTAKARRLPLSQKIDPVRRIDRTLRNWYQALPVKFTTAVFAEPQSLPHGLRSEQILYLHFSYHGNMAATHSIFGHPWNVEPSAYLDDPTIQDQAIASGEALSHAARNIILATRWITVDASAPLWLVFFFPLLGMINMFVSILKHPEAASTIDDICLIDVAAGYFAYLEYTTNSALSSSFVRNIAHWVRQAAAKVAAPSQVEQESPEISADTQDTLPIHGDEMGSTWAMEDFDLNFTMNMEEWPAFLPRLPQFSDWE</sequence>